<evidence type="ECO:0000313" key="2">
    <source>
        <dbReference type="EMBL" id="CAA9520752.1"/>
    </source>
</evidence>
<gene>
    <name evidence="2" type="ORF">AVDCRST_MAG31-1561</name>
</gene>
<accession>A0A6J4TDA2</accession>
<name>A0A6J4TDA2_9SPHN</name>
<dbReference type="AlphaFoldDB" id="A0A6J4TDA2"/>
<feature type="non-terminal residue" evidence="2">
    <location>
        <position position="1"/>
    </location>
</feature>
<sequence>GHVLPLAAGAEPSCPALGPRPSLRDLSAPGEGDGTPFV</sequence>
<reference evidence="2" key="1">
    <citation type="submission" date="2020-02" db="EMBL/GenBank/DDBJ databases">
        <authorList>
            <person name="Meier V. D."/>
        </authorList>
    </citation>
    <scope>NUCLEOTIDE SEQUENCE</scope>
    <source>
        <strain evidence="2">AVDCRST_MAG31</strain>
    </source>
</reference>
<organism evidence="2">
    <name type="scientific">uncultured Sphingomonas sp</name>
    <dbReference type="NCBI Taxonomy" id="158754"/>
    <lineage>
        <taxon>Bacteria</taxon>
        <taxon>Pseudomonadati</taxon>
        <taxon>Pseudomonadota</taxon>
        <taxon>Alphaproteobacteria</taxon>
        <taxon>Sphingomonadales</taxon>
        <taxon>Sphingomonadaceae</taxon>
        <taxon>Sphingomonas</taxon>
        <taxon>environmental samples</taxon>
    </lineage>
</organism>
<feature type="region of interest" description="Disordered" evidence="1">
    <location>
        <begin position="1"/>
        <end position="38"/>
    </location>
</feature>
<evidence type="ECO:0000256" key="1">
    <source>
        <dbReference type="SAM" id="MobiDB-lite"/>
    </source>
</evidence>
<protein>
    <submittedName>
        <fullName evidence="2">Uncharacterized protein</fullName>
    </submittedName>
</protein>
<dbReference type="EMBL" id="CADCWA010000115">
    <property type="protein sequence ID" value="CAA9520752.1"/>
    <property type="molecule type" value="Genomic_DNA"/>
</dbReference>
<proteinExistence type="predicted"/>
<feature type="non-terminal residue" evidence="2">
    <location>
        <position position="38"/>
    </location>
</feature>